<protein>
    <submittedName>
        <fullName evidence="9">Biopolymer transporter ExbD</fullName>
    </submittedName>
</protein>
<dbReference type="PANTHER" id="PTHR30558:SF7">
    <property type="entry name" value="TOL-PAL SYSTEM PROTEIN TOLR"/>
    <property type="match status" value="1"/>
</dbReference>
<proteinExistence type="inferred from homology"/>
<evidence type="ECO:0000256" key="8">
    <source>
        <dbReference type="SAM" id="Phobius"/>
    </source>
</evidence>
<evidence type="ECO:0000313" key="9">
    <source>
        <dbReference type="EMBL" id="HGQ86355.1"/>
    </source>
</evidence>
<dbReference type="AlphaFoldDB" id="A0A7C4JSD9"/>
<dbReference type="EMBL" id="DSZN01000137">
    <property type="protein sequence ID" value="HGQ86355.1"/>
    <property type="molecule type" value="Genomic_DNA"/>
</dbReference>
<keyword evidence="6 8" id="KW-0472">Membrane</keyword>
<comment type="caution">
    <text evidence="9">The sequence shown here is derived from an EMBL/GenBank/DDBJ whole genome shotgun (WGS) entry which is preliminary data.</text>
</comment>
<comment type="subcellular location">
    <subcellularLocation>
        <location evidence="1">Cell membrane</location>
        <topology evidence="1">Single-pass membrane protein</topology>
    </subcellularLocation>
    <subcellularLocation>
        <location evidence="7">Cell membrane</location>
        <topology evidence="7">Single-pass type II membrane protein</topology>
    </subcellularLocation>
</comment>
<keyword evidence="4 7" id="KW-0812">Transmembrane</keyword>
<feature type="transmembrane region" description="Helical" evidence="8">
    <location>
        <begin position="12"/>
        <end position="33"/>
    </location>
</feature>
<evidence type="ECO:0000256" key="2">
    <source>
        <dbReference type="ARBA" id="ARBA00005811"/>
    </source>
</evidence>
<evidence type="ECO:0000256" key="4">
    <source>
        <dbReference type="ARBA" id="ARBA00022692"/>
    </source>
</evidence>
<keyword evidence="3" id="KW-1003">Cell membrane</keyword>
<dbReference type="Gene3D" id="3.30.420.270">
    <property type="match status" value="1"/>
</dbReference>
<keyword evidence="7" id="KW-0653">Protein transport</keyword>
<reference evidence="9" key="1">
    <citation type="journal article" date="2020" name="mSystems">
        <title>Genome- and Community-Level Interaction Insights into Carbon Utilization and Element Cycling Functions of Hydrothermarchaeota in Hydrothermal Sediment.</title>
        <authorList>
            <person name="Zhou Z."/>
            <person name="Liu Y."/>
            <person name="Xu W."/>
            <person name="Pan J."/>
            <person name="Luo Z.H."/>
            <person name="Li M."/>
        </authorList>
    </citation>
    <scope>NUCLEOTIDE SEQUENCE [LARGE SCALE GENOMIC DNA]</scope>
    <source>
        <strain evidence="9">SpSt-6</strain>
    </source>
</reference>
<comment type="similarity">
    <text evidence="2 7">Belongs to the ExbD/TolR family.</text>
</comment>
<evidence type="ECO:0000256" key="1">
    <source>
        <dbReference type="ARBA" id="ARBA00004162"/>
    </source>
</evidence>
<dbReference type="InterPro" id="IPR003400">
    <property type="entry name" value="ExbD"/>
</dbReference>
<sequence length="126" mass="14333">MEEKEFDYINVIPLVDIMLVLLTIVLVTATFIVQGSIPVKLPSAKYAKIENIKSFQIIINRDGEIFFENRKIGLEELEGVIKSIDKDSQISIFADKSAKVQSLISVLDILKKYDFKKATIKTELIR</sequence>
<gene>
    <name evidence="9" type="ORF">ENT66_08870</name>
</gene>
<evidence type="ECO:0000256" key="3">
    <source>
        <dbReference type="ARBA" id="ARBA00022475"/>
    </source>
</evidence>
<accession>A0A7C4JSD9</accession>
<organism evidence="9">
    <name type="scientific">Thermodesulfobacterium geofontis</name>
    <dbReference type="NCBI Taxonomy" id="1295609"/>
    <lineage>
        <taxon>Bacteria</taxon>
        <taxon>Pseudomonadati</taxon>
        <taxon>Thermodesulfobacteriota</taxon>
        <taxon>Thermodesulfobacteria</taxon>
        <taxon>Thermodesulfobacteriales</taxon>
        <taxon>Thermodesulfobacteriaceae</taxon>
        <taxon>Thermodesulfobacterium</taxon>
    </lineage>
</organism>
<dbReference type="PANTHER" id="PTHR30558">
    <property type="entry name" value="EXBD MEMBRANE COMPONENT OF PMF-DRIVEN MACROMOLECULE IMPORT SYSTEM"/>
    <property type="match status" value="1"/>
</dbReference>
<dbReference type="GO" id="GO:0015031">
    <property type="term" value="P:protein transport"/>
    <property type="evidence" value="ECO:0007669"/>
    <property type="project" value="UniProtKB-KW"/>
</dbReference>
<evidence type="ECO:0000256" key="6">
    <source>
        <dbReference type="ARBA" id="ARBA00023136"/>
    </source>
</evidence>
<evidence type="ECO:0000256" key="5">
    <source>
        <dbReference type="ARBA" id="ARBA00022989"/>
    </source>
</evidence>
<dbReference type="GO" id="GO:0022857">
    <property type="term" value="F:transmembrane transporter activity"/>
    <property type="evidence" value="ECO:0007669"/>
    <property type="project" value="InterPro"/>
</dbReference>
<name>A0A7C4JSD9_9BACT</name>
<dbReference type="GO" id="GO:0005886">
    <property type="term" value="C:plasma membrane"/>
    <property type="evidence" value="ECO:0007669"/>
    <property type="project" value="UniProtKB-SubCell"/>
</dbReference>
<evidence type="ECO:0000256" key="7">
    <source>
        <dbReference type="RuleBase" id="RU003879"/>
    </source>
</evidence>
<dbReference type="Pfam" id="PF02472">
    <property type="entry name" value="ExbD"/>
    <property type="match status" value="1"/>
</dbReference>
<keyword evidence="5 8" id="KW-1133">Transmembrane helix</keyword>
<keyword evidence="7" id="KW-0813">Transport</keyword>